<evidence type="ECO:0000313" key="2">
    <source>
        <dbReference type="EMBL" id="SEP13535.1"/>
    </source>
</evidence>
<name>A0A1H8VDP4_9BACL</name>
<evidence type="ECO:0000313" key="3">
    <source>
        <dbReference type="Proteomes" id="UP000198809"/>
    </source>
</evidence>
<reference evidence="2 3" key="1">
    <citation type="submission" date="2016-10" db="EMBL/GenBank/DDBJ databases">
        <authorList>
            <person name="de Groot N.N."/>
        </authorList>
    </citation>
    <scope>NUCLEOTIDE SEQUENCE [LARGE SCALE GENOMIC DNA]</scope>
    <source>
        <strain evidence="2 3">CGMCC 1.10238</strain>
    </source>
</reference>
<dbReference type="EMBL" id="FODH01000023">
    <property type="protein sequence ID" value="SEP13535.1"/>
    <property type="molecule type" value="Genomic_DNA"/>
</dbReference>
<evidence type="ECO:0000256" key="1">
    <source>
        <dbReference type="SAM" id="MobiDB-lite"/>
    </source>
</evidence>
<organism evidence="2 3">
    <name type="scientific">Paenibacillus sophorae</name>
    <dbReference type="NCBI Taxonomy" id="1333845"/>
    <lineage>
        <taxon>Bacteria</taxon>
        <taxon>Bacillati</taxon>
        <taxon>Bacillota</taxon>
        <taxon>Bacilli</taxon>
        <taxon>Bacillales</taxon>
        <taxon>Paenibacillaceae</taxon>
        <taxon>Paenibacillus</taxon>
    </lineage>
</organism>
<gene>
    <name evidence="2" type="ORF">SAMN04487895_12336</name>
</gene>
<feature type="compositionally biased region" description="Polar residues" evidence="1">
    <location>
        <begin position="47"/>
        <end position="58"/>
    </location>
</feature>
<dbReference type="AlphaFoldDB" id="A0A1H8VDP4"/>
<sequence length="94" mass="11160">MSMYKSHVIAGRIIEIRNDRVLTQQGDTTCTYHFRYYMLPDEETWTETRSISRGTPETPQEPISPKQHRFLGLGGRWHIAWPRFLHMKKSANRI</sequence>
<protein>
    <submittedName>
        <fullName evidence="2">Uncharacterized protein</fullName>
    </submittedName>
</protein>
<dbReference type="Proteomes" id="UP000198809">
    <property type="component" value="Unassembled WGS sequence"/>
</dbReference>
<feature type="region of interest" description="Disordered" evidence="1">
    <location>
        <begin position="47"/>
        <end position="67"/>
    </location>
</feature>
<accession>A0A1H8VDP4</accession>
<dbReference type="STRING" id="1333845.SAMN04487895_12336"/>
<proteinExistence type="predicted"/>